<organism evidence="5 10">
    <name type="scientific">Staphylococcus chromogenes</name>
    <name type="common">Staphylococcus hyicus subsp. chromogenes</name>
    <dbReference type="NCBI Taxonomy" id="46126"/>
    <lineage>
        <taxon>Bacteria</taxon>
        <taxon>Bacillati</taxon>
        <taxon>Bacillota</taxon>
        <taxon>Bacilli</taxon>
        <taxon>Bacillales</taxon>
        <taxon>Staphylococcaceae</taxon>
        <taxon>Staphylococcus</taxon>
    </lineage>
</organism>
<evidence type="ECO:0000313" key="7">
    <source>
        <dbReference type="EMBL" id="PTG70131.1"/>
    </source>
</evidence>
<dbReference type="FunFam" id="3.40.50.1980:FF:000035">
    <property type="entry name" value="Iron ABC transporter substrate-binding protein"/>
    <property type="match status" value="1"/>
</dbReference>
<dbReference type="EMBL" id="PZCM01000005">
    <property type="protein sequence ID" value="PTG27577.1"/>
    <property type="molecule type" value="Genomic_DNA"/>
</dbReference>
<protein>
    <submittedName>
        <fullName evidence="5">ABC transporter substrate-binding protein</fullName>
    </submittedName>
</protein>
<dbReference type="Gene3D" id="3.40.50.1980">
    <property type="entry name" value="Nitrogenase molybdenum iron protein domain"/>
    <property type="match status" value="2"/>
</dbReference>
<dbReference type="InterPro" id="IPR050902">
    <property type="entry name" value="ABC_Transporter_SBP"/>
</dbReference>
<evidence type="ECO:0000259" key="4">
    <source>
        <dbReference type="PROSITE" id="PS50983"/>
    </source>
</evidence>
<proteinExistence type="inferred from homology"/>
<keyword evidence="2 3" id="KW-0732">Signal</keyword>
<dbReference type="Proteomes" id="UP000242144">
    <property type="component" value="Unassembled WGS sequence"/>
</dbReference>
<reference evidence="8 9" key="1">
    <citation type="journal article" date="2016" name="Front. Microbiol.">
        <title>Comprehensive Phylogenetic Analysis of Bovine Non-aureus Staphylococci Species Based on Whole-Genome Sequencing.</title>
        <authorList>
            <person name="Naushad S."/>
            <person name="Barkema H.W."/>
            <person name="Luby C."/>
            <person name="Condas L.A."/>
            <person name="Nobrega D.B."/>
            <person name="Carson D.A."/>
            <person name="De Buck J."/>
        </authorList>
    </citation>
    <scope>NUCLEOTIDE SEQUENCE [LARGE SCALE GENOMIC DNA]</scope>
    <source>
        <strain evidence="6 9">SNUC 105</strain>
        <strain evidence="7 8">SNUC 1363</strain>
        <strain evidence="5 10">SNUC 505</strain>
    </source>
</reference>
<evidence type="ECO:0000313" key="8">
    <source>
        <dbReference type="Proteomes" id="UP000242008"/>
    </source>
</evidence>
<name>A0AAE5T2H7_STACR</name>
<evidence type="ECO:0000313" key="9">
    <source>
        <dbReference type="Proteomes" id="UP000242144"/>
    </source>
</evidence>
<comment type="similarity">
    <text evidence="1">Belongs to the bacterial solute-binding protein 8 family.</text>
</comment>
<dbReference type="Proteomes" id="UP000242008">
    <property type="component" value="Unassembled WGS sequence"/>
</dbReference>
<accession>A0AAE5T2H7</accession>
<sequence length="294" mass="33015">MKGKSIFYVIIMSLLLLAGCNFNDDHSDETGKTTNKVPNRIISLIPSNTEILYELGLGDHVVGVSTVDDYPKEVRHKTQFDAMKLNKEALIKAQPDLILTHESQKASQEKVLKSLENSGIKVVYVKDAQSLNEMYQSFEQIGQATNKEKEAQTLVKETKANVEKVVNKAKSRKAQPKVFIEIASEPEIYTVGKQTFMNDMLTKLKAKNVFDDHKGWPTVSKEDIIKKNPDVMLTTSGISTKEYQSLVQQRSGFEDLNAVKKQRVEALNDDLLSRPGPRIDEAMKKLSDAIDAKK</sequence>
<reference evidence="5" key="2">
    <citation type="submission" date="2018-03" db="EMBL/GenBank/DDBJ databases">
        <authorList>
            <person name="Naushad S."/>
        </authorList>
    </citation>
    <scope>NUCLEOTIDE SEQUENCE</scope>
    <source>
        <strain evidence="6">SNUC 105</strain>
        <strain evidence="7">SNUC 1363</strain>
        <strain evidence="5">SNUC 505</strain>
    </source>
</reference>
<dbReference type="InterPro" id="IPR002491">
    <property type="entry name" value="ABC_transptr_periplasmic_BD"/>
</dbReference>
<evidence type="ECO:0000313" key="6">
    <source>
        <dbReference type="EMBL" id="PTG27577.1"/>
    </source>
</evidence>
<dbReference type="PANTHER" id="PTHR30535">
    <property type="entry name" value="VITAMIN B12-BINDING PROTEIN"/>
    <property type="match status" value="1"/>
</dbReference>
<evidence type="ECO:0000313" key="10">
    <source>
        <dbReference type="Proteomes" id="UP000242704"/>
    </source>
</evidence>
<dbReference type="PROSITE" id="PS51257">
    <property type="entry name" value="PROKAR_LIPOPROTEIN"/>
    <property type="match status" value="1"/>
</dbReference>
<evidence type="ECO:0000313" key="5">
    <source>
        <dbReference type="EMBL" id="PTG15590.1"/>
    </source>
</evidence>
<dbReference type="Pfam" id="PF01497">
    <property type="entry name" value="Peripla_BP_2"/>
    <property type="match status" value="1"/>
</dbReference>
<dbReference type="EMBL" id="PZBZ01000017">
    <property type="protein sequence ID" value="PTG15590.1"/>
    <property type="molecule type" value="Genomic_DNA"/>
</dbReference>
<dbReference type="Proteomes" id="UP000242704">
    <property type="component" value="Unassembled WGS sequence"/>
</dbReference>
<dbReference type="PROSITE" id="PS50983">
    <property type="entry name" value="FE_B12_PBP"/>
    <property type="match status" value="1"/>
</dbReference>
<comment type="caution">
    <text evidence="5">The sequence shown here is derived from an EMBL/GenBank/DDBJ whole genome shotgun (WGS) entry which is preliminary data.</text>
</comment>
<dbReference type="CDD" id="cd01143">
    <property type="entry name" value="YvrC"/>
    <property type="match status" value="1"/>
</dbReference>
<evidence type="ECO:0000256" key="1">
    <source>
        <dbReference type="ARBA" id="ARBA00008814"/>
    </source>
</evidence>
<evidence type="ECO:0000256" key="2">
    <source>
        <dbReference type="ARBA" id="ARBA00022729"/>
    </source>
</evidence>
<feature type="domain" description="Fe/B12 periplasmic-binding" evidence="4">
    <location>
        <begin position="40"/>
        <end position="294"/>
    </location>
</feature>
<gene>
    <name evidence="6" type="ORF">BU638_05805</name>
    <name evidence="5" type="ORF">BU653_04365</name>
    <name evidence="7" type="ORF">BU676_04785</name>
</gene>
<dbReference type="AlphaFoldDB" id="A0AAE5T2H7"/>
<dbReference type="EMBL" id="PZAO01000008">
    <property type="protein sequence ID" value="PTG70131.1"/>
    <property type="molecule type" value="Genomic_DNA"/>
</dbReference>
<keyword evidence="8" id="KW-1185">Reference proteome</keyword>
<feature type="signal peptide" evidence="3">
    <location>
        <begin position="1"/>
        <end position="23"/>
    </location>
</feature>
<feature type="chain" id="PRO_5044706238" evidence="3">
    <location>
        <begin position="24"/>
        <end position="294"/>
    </location>
</feature>
<dbReference type="NCBIfam" id="NF038402">
    <property type="entry name" value="TroA_like"/>
    <property type="match status" value="1"/>
</dbReference>
<evidence type="ECO:0000256" key="3">
    <source>
        <dbReference type="SAM" id="SignalP"/>
    </source>
</evidence>
<dbReference type="SUPFAM" id="SSF53807">
    <property type="entry name" value="Helical backbone' metal receptor"/>
    <property type="match status" value="1"/>
</dbReference>
<dbReference type="InterPro" id="IPR054828">
    <property type="entry name" value="Vit_B12_bind_prot"/>
</dbReference>
<dbReference type="GO" id="GO:0071281">
    <property type="term" value="P:cellular response to iron ion"/>
    <property type="evidence" value="ECO:0007669"/>
    <property type="project" value="TreeGrafter"/>
</dbReference>
<dbReference type="RefSeq" id="WP_037572775.1">
    <property type="nucleotide sequence ID" value="NZ_BMDK01000001.1"/>
</dbReference>
<dbReference type="PANTHER" id="PTHR30535:SF34">
    <property type="entry name" value="MOLYBDATE-BINDING PROTEIN MOLA"/>
    <property type="match status" value="1"/>
</dbReference>